<gene>
    <name evidence="1" type="ORF">PEVE_00007215</name>
</gene>
<name>A0ABN8LX47_9CNID</name>
<comment type="caution">
    <text evidence="1">The sequence shown here is derived from an EMBL/GenBank/DDBJ whole genome shotgun (WGS) entry which is preliminary data.</text>
</comment>
<dbReference type="EMBL" id="CALNXI010000148">
    <property type="protein sequence ID" value="CAH3020478.1"/>
    <property type="molecule type" value="Genomic_DNA"/>
</dbReference>
<feature type="non-terminal residue" evidence="1">
    <location>
        <position position="1"/>
    </location>
</feature>
<sequence>FHNNAVTLNRNLENLQNQLLHEVDFHFNVIGVTETKITNANSQMCTAHIPGYVFEYVPTPLASGFNVDLPNEDWNAPMKTISNRKAKQLSKPWITE</sequence>
<organism evidence="1 2">
    <name type="scientific">Porites evermanni</name>
    <dbReference type="NCBI Taxonomy" id="104178"/>
    <lineage>
        <taxon>Eukaryota</taxon>
        <taxon>Metazoa</taxon>
        <taxon>Cnidaria</taxon>
        <taxon>Anthozoa</taxon>
        <taxon>Hexacorallia</taxon>
        <taxon>Scleractinia</taxon>
        <taxon>Fungiina</taxon>
        <taxon>Poritidae</taxon>
        <taxon>Porites</taxon>
    </lineage>
</organism>
<protein>
    <submittedName>
        <fullName evidence="1">Uncharacterized protein</fullName>
    </submittedName>
</protein>
<reference evidence="1 2" key="1">
    <citation type="submission" date="2022-05" db="EMBL/GenBank/DDBJ databases">
        <authorList>
            <consortium name="Genoscope - CEA"/>
            <person name="William W."/>
        </authorList>
    </citation>
    <scope>NUCLEOTIDE SEQUENCE [LARGE SCALE GENOMIC DNA]</scope>
</reference>
<feature type="non-terminal residue" evidence="1">
    <location>
        <position position="96"/>
    </location>
</feature>
<keyword evidence="2" id="KW-1185">Reference proteome</keyword>
<dbReference type="Proteomes" id="UP001159427">
    <property type="component" value="Unassembled WGS sequence"/>
</dbReference>
<evidence type="ECO:0000313" key="2">
    <source>
        <dbReference type="Proteomes" id="UP001159427"/>
    </source>
</evidence>
<proteinExistence type="predicted"/>
<evidence type="ECO:0000313" key="1">
    <source>
        <dbReference type="EMBL" id="CAH3020478.1"/>
    </source>
</evidence>
<accession>A0ABN8LX47</accession>